<reference evidence="10 11" key="1">
    <citation type="journal article" date="2023" name="BMC Biotechnol.">
        <title>Vitis rotundifolia cv Carlos genome sequencing.</title>
        <authorList>
            <person name="Huff M."/>
            <person name="Hulse-Kemp A."/>
            <person name="Scheffler B."/>
            <person name="Youngblood R."/>
            <person name="Simpson S."/>
            <person name="Babiker E."/>
            <person name="Staton M."/>
        </authorList>
    </citation>
    <scope>NUCLEOTIDE SEQUENCE [LARGE SCALE GENOMIC DNA]</scope>
    <source>
        <tissue evidence="10">Leaf</tissue>
    </source>
</reference>
<dbReference type="AlphaFoldDB" id="A0AA39E872"/>
<evidence type="ECO:0000256" key="7">
    <source>
        <dbReference type="ARBA" id="ARBA00047761"/>
    </source>
</evidence>
<comment type="caution">
    <text evidence="10">The sequence shown here is derived from an EMBL/GenBank/DDBJ whole genome shotgun (WGS) entry which is preliminary data.</text>
</comment>
<evidence type="ECO:0000256" key="5">
    <source>
        <dbReference type="ARBA" id="ARBA00022912"/>
    </source>
</evidence>
<evidence type="ECO:0000256" key="1">
    <source>
        <dbReference type="ARBA" id="ARBA00004123"/>
    </source>
</evidence>
<dbReference type="GO" id="GO:0005634">
    <property type="term" value="C:nucleus"/>
    <property type="evidence" value="ECO:0007669"/>
    <property type="project" value="UniProtKB-SubCell"/>
</dbReference>
<dbReference type="GO" id="GO:0006397">
    <property type="term" value="P:mRNA processing"/>
    <property type="evidence" value="ECO:0007669"/>
    <property type="project" value="UniProtKB-KW"/>
</dbReference>
<keyword evidence="5 9" id="KW-0904">Protein phosphatase</keyword>
<sequence length="87" mass="10260">MEAHSLLKKQGFDMSSYETTACVKLLGPSLREPNIYKFGTPYKHMFDDFCHKDLDLYPLSSISRFFLLVSQEKKLVREREGIFYLFI</sequence>
<keyword evidence="4 9" id="KW-0378">Hydrolase</keyword>
<dbReference type="EC" id="3.1.3.16" evidence="9"/>
<name>A0AA39E872_VITRO</name>
<dbReference type="EMBL" id="JARBHA010000001">
    <property type="protein sequence ID" value="KAJ9709629.1"/>
    <property type="molecule type" value="Genomic_DNA"/>
</dbReference>
<evidence type="ECO:0000313" key="11">
    <source>
        <dbReference type="Proteomes" id="UP001168098"/>
    </source>
</evidence>
<evidence type="ECO:0000256" key="4">
    <source>
        <dbReference type="ARBA" id="ARBA00022801"/>
    </source>
</evidence>
<accession>A0AA39E872</accession>
<organism evidence="10 11">
    <name type="scientific">Vitis rotundifolia</name>
    <name type="common">Muscadine grape</name>
    <dbReference type="NCBI Taxonomy" id="103349"/>
    <lineage>
        <taxon>Eukaryota</taxon>
        <taxon>Viridiplantae</taxon>
        <taxon>Streptophyta</taxon>
        <taxon>Embryophyta</taxon>
        <taxon>Tracheophyta</taxon>
        <taxon>Spermatophyta</taxon>
        <taxon>Magnoliopsida</taxon>
        <taxon>eudicotyledons</taxon>
        <taxon>Gunneridae</taxon>
        <taxon>Pentapetalae</taxon>
        <taxon>rosids</taxon>
        <taxon>Vitales</taxon>
        <taxon>Vitaceae</taxon>
        <taxon>Viteae</taxon>
        <taxon>Vitis</taxon>
    </lineage>
</organism>
<evidence type="ECO:0000256" key="8">
    <source>
        <dbReference type="ARBA" id="ARBA00048336"/>
    </source>
</evidence>
<dbReference type="InterPro" id="IPR006811">
    <property type="entry name" value="RNA_pol_II_suA"/>
</dbReference>
<gene>
    <name evidence="10" type="ORF">PVL29_001222</name>
</gene>
<protein>
    <recommendedName>
        <fullName evidence="9">RNA polymerase II subunit A C-terminal domain phosphatase SSU72</fullName>
        <shortName evidence="9">CTD phosphatase SSU72</shortName>
        <ecNumber evidence="9">3.1.3.16</ecNumber>
    </recommendedName>
</protein>
<evidence type="ECO:0000256" key="3">
    <source>
        <dbReference type="ARBA" id="ARBA00022664"/>
    </source>
</evidence>
<keyword evidence="11" id="KW-1185">Reference proteome</keyword>
<comment type="catalytic activity">
    <reaction evidence="7 9">
        <text>O-phospho-L-seryl-[protein] + H2O = L-seryl-[protein] + phosphate</text>
        <dbReference type="Rhea" id="RHEA:20629"/>
        <dbReference type="Rhea" id="RHEA-COMP:9863"/>
        <dbReference type="Rhea" id="RHEA-COMP:11604"/>
        <dbReference type="ChEBI" id="CHEBI:15377"/>
        <dbReference type="ChEBI" id="CHEBI:29999"/>
        <dbReference type="ChEBI" id="CHEBI:43474"/>
        <dbReference type="ChEBI" id="CHEBI:83421"/>
        <dbReference type="EC" id="3.1.3.16"/>
    </reaction>
</comment>
<dbReference type="Pfam" id="PF04722">
    <property type="entry name" value="Ssu72"/>
    <property type="match status" value="1"/>
</dbReference>
<keyword evidence="3 9" id="KW-0507">mRNA processing</keyword>
<comment type="subcellular location">
    <subcellularLocation>
        <location evidence="1 9">Nucleus</location>
    </subcellularLocation>
</comment>
<keyword evidence="6 9" id="KW-0539">Nucleus</keyword>
<dbReference type="GO" id="GO:0004722">
    <property type="term" value="F:protein serine/threonine phosphatase activity"/>
    <property type="evidence" value="ECO:0007669"/>
    <property type="project" value="UniProtKB-UniRule"/>
</dbReference>
<evidence type="ECO:0000256" key="9">
    <source>
        <dbReference type="RuleBase" id="RU369031"/>
    </source>
</evidence>
<comment type="similarity">
    <text evidence="2 9">Belongs to the SSU72 phosphatase family.</text>
</comment>
<evidence type="ECO:0000256" key="2">
    <source>
        <dbReference type="ARBA" id="ARBA00008978"/>
    </source>
</evidence>
<evidence type="ECO:0000313" key="10">
    <source>
        <dbReference type="EMBL" id="KAJ9709629.1"/>
    </source>
</evidence>
<evidence type="ECO:0000256" key="6">
    <source>
        <dbReference type="ARBA" id="ARBA00023242"/>
    </source>
</evidence>
<dbReference type="Gene3D" id="6.10.140.550">
    <property type="match status" value="1"/>
</dbReference>
<dbReference type="PANTHER" id="PTHR20383">
    <property type="entry name" value="RNA POLYMERASE II SUBUNIT A C-TERMINAL DOMAIN PHOSPHATASE"/>
    <property type="match status" value="1"/>
</dbReference>
<comment type="catalytic activity">
    <reaction evidence="8 9">
        <text>O-phospho-L-threonyl-[protein] + H2O = L-threonyl-[protein] + phosphate</text>
        <dbReference type="Rhea" id="RHEA:47004"/>
        <dbReference type="Rhea" id="RHEA-COMP:11060"/>
        <dbReference type="Rhea" id="RHEA-COMP:11605"/>
        <dbReference type="ChEBI" id="CHEBI:15377"/>
        <dbReference type="ChEBI" id="CHEBI:30013"/>
        <dbReference type="ChEBI" id="CHEBI:43474"/>
        <dbReference type="ChEBI" id="CHEBI:61977"/>
        <dbReference type="EC" id="3.1.3.16"/>
    </reaction>
</comment>
<proteinExistence type="inferred from homology"/>
<comment type="function">
    <text evidence="9">Protein phosphatase that catalyzes the dephosphorylation of the C-terminal domain of RNA polymerase II. Plays a role in RNA processing and termination.</text>
</comment>
<dbReference type="Proteomes" id="UP001168098">
    <property type="component" value="Unassembled WGS sequence"/>
</dbReference>